<evidence type="ECO:0000256" key="1">
    <source>
        <dbReference type="SAM" id="SignalP"/>
    </source>
</evidence>
<accession>A0A7W4WBD1</accession>
<dbReference type="SMART" id="SM00060">
    <property type="entry name" value="FN3"/>
    <property type="match status" value="3"/>
</dbReference>
<comment type="caution">
    <text evidence="3">The sequence shown here is derived from an EMBL/GenBank/DDBJ whole genome shotgun (WGS) entry which is preliminary data.</text>
</comment>
<dbReference type="InterPro" id="IPR052091">
    <property type="entry name" value="Beta-ala_Activ/Resist"/>
</dbReference>
<keyword evidence="1" id="KW-0732">Signal</keyword>
<dbReference type="PROSITE" id="PS50853">
    <property type="entry name" value="FN3"/>
    <property type="match status" value="3"/>
</dbReference>
<dbReference type="Gene3D" id="2.60.40.10">
    <property type="entry name" value="Immunoglobulins"/>
    <property type="match status" value="5"/>
</dbReference>
<dbReference type="Gene3D" id="2.40.128.630">
    <property type="match status" value="1"/>
</dbReference>
<dbReference type="InterPro" id="IPR003961">
    <property type="entry name" value="FN3_dom"/>
</dbReference>
<dbReference type="SUPFAM" id="SSF50998">
    <property type="entry name" value="Quinoprotein alcohol dehydrogenase-like"/>
    <property type="match status" value="1"/>
</dbReference>
<evidence type="ECO:0000313" key="3">
    <source>
        <dbReference type="EMBL" id="MBB3061129.1"/>
    </source>
</evidence>
<dbReference type="SMART" id="SM00564">
    <property type="entry name" value="PQQ"/>
    <property type="match status" value="4"/>
</dbReference>
<evidence type="ECO:0000259" key="2">
    <source>
        <dbReference type="PROSITE" id="PS50853"/>
    </source>
</evidence>
<feature type="domain" description="Fibronectin type-III" evidence="2">
    <location>
        <begin position="462"/>
        <end position="557"/>
    </location>
</feature>
<evidence type="ECO:0000313" key="4">
    <source>
        <dbReference type="Proteomes" id="UP000535937"/>
    </source>
</evidence>
<reference evidence="3 4" key="1">
    <citation type="submission" date="2020-08" db="EMBL/GenBank/DDBJ databases">
        <title>Genomic Encyclopedia of Type Strains, Phase III (KMG-III): the genomes of soil and plant-associated and newly described type strains.</title>
        <authorList>
            <person name="Whitman W."/>
        </authorList>
    </citation>
    <scope>NUCLEOTIDE SEQUENCE [LARGE SCALE GENOMIC DNA]</scope>
    <source>
        <strain evidence="3 4">CECT 8799</strain>
    </source>
</reference>
<feature type="domain" description="Fibronectin type-III" evidence="2">
    <location>
        <begin position="164"/>
        <end position="262"/>
    </location>
</feature>
<dbReference type="AlphaFoldDB" id="A0A7W4WBD1"/>
<dbReference type="InterPro" id="IPR002372">
    <property type="entry name" value="PQQ_rpt_dom"/>
</dbReference>
<dbReference type="Pfam" id="PF13360">
    <property type="entry name" value="PQQ_2"/>
    <property type="match status" value="1"/>
</dbReference>
<gene>
    <name evidence="3" type="ORF">FHS09_001962</name>
</gene>
<feature type="domain" description="Fibronectin type-III" evidence="2">
    <location>
        <begin position="558"/>
        <end position="658"/>
    </location>
</feature>
<dbReference type="Pfam" id="PF17957">
    <property type="entry name" value="Big_7"/>
    <property type="match status" value="2"/>
</dbReference>
<feature type="signal peptide" evidence="1">
    <location>
        <begin position="1"/>
        <end position="35"/>
    </location>
</feature>
<dbReference type="InterPro" id="IPR011047">
    <property type="entry name" value="Quinoprotein_ADH-like_sf"/>
</dbReference>
<feature type="non-terminal residue" evidence="3">
    <location>
        <position position="997"/>
    </location>
</feature>
<proteinExistence type="predicted"/>
<dbReference type="GO" id="GO:0043041">
    <property type="term" value="P:amino acid activation for nonribosomal peptide biosynthetic process"/>
    <property type="evidence" value="ECO:0007669"/>
    <property type="project" value="TreeGrafter"/>
</dbReference>
<dbReference type="EMBL" id="JACHWZ010000008">
    <property type="protein sequence ID" value="MBB3061129.1"/>
    <property type="molecule type" value="Genomic_DNA"/>
</dbReference>
<dbReference type="PROSITE" id="PS51257">
    <property type="entry name" value="PROKAR_LIPOPROTEIN"/>
    <property type="match status" value="1"/>
</dbReference>
<dbReference type="InterPro" id="IPR013783">
    <property type="entry name" value="Ig-like_fold"/>
</dbReference>
<dbReference type="PANTHER" id="PTHR44394">
    <property type="entry name" value="BETA-ALANINE-ACTIVATING ENZYME"/>
    <property type="match status" value="1"/>
</dbReference>
<dbReference type="RefSeq" id="WP_183459247.1">
    <property type="nucleotide sequence ID" value="NZ_JACHWZ010000008.1"/>
</dbReference>
<organism evidence="3 4">
    <name type="scientific">Microbulbifer rhizosphaerae</name>
    <dbReference type="NCBI Taxonomy" id="1562603"/>
    <lineage>
        <taxon>Bacteria</taxon>
        <taxon>Pseudomonadati</taxon>
        <taxon>Pseudomonadota</taxon>
        <taxon>Gammaproteobacteria</taxon>
        <taxon>Cellvibrionales</taxon>
        <taxon>Microbulbiferaceae</taxon>
        <taxon>Microbulbifer</taxon>
    </lineage>
</organism>
<dbReference type="PANTHER" id="PTHR44394:SF1">
    <property type="entry name" value="BETA-ALANINE-ACTIVATING ENZYME"/>
    <property type="match status" value="1"/>
</dbReference>
<feature type="chain" id="PRO_5031177089" description="Fibronectin type-III domain-containing protein" evidence="1">
    <location>
        <begin position="36"/>
        <end position="997"/>
    </location>
</feature>
<dbReference type="Proteomes" id="UP000535937">
    <property type="component" value="Unassembled WGS sequence"/>
</dbReference>
<dbReference type="SUPFAM" id="SSF49265">
    <property type="entry name" value="Fibronectin type III"/>
    <property type="match status" value="2"/>
</dbReference>
<dbReference type="InterPro" id="IPR036116">
    <property type="entry name" value="FN3_sf"/>
</dbReference>
<keyword evidence="4" id="KW-1185">Reference proteome</keyword>
<sequence>MQTHKIRHWRPKSFHHWLLGMVFLSCIAGAGSASAQWAATTLTIDDAPESIDGEYTVTATQEWSCDFMEIFLCHENSIALYERANGGDWHLIASHEPSDRPDWPDELITELSVALKRDNGTYDYRVYSVIYWWNRDSFTGAVTWNISDSETSVPKTIIVNKPEKPKKPTINTFPSNNRDVDGVYTIGWNKPSGDITYYILQEKKDSKGWNTVQGKSAGLTRSFTTSGSPREDGHSYSYQVSACNDRECGDFSDVVVVHVPLNNPPTVELHSPSKRVPAAPGEIFTLRATATDSNGIAEVVFYGNGNRLGEGRAVDKQECISTHNCYRYNWTTPANEGPVTITVKAKDTLGAVSGSAGGIIVDIEENQPPLVLLQSLPGNITDHDSLTLKASASDSDGSIAWVEFFENGSSLGRLSSPPYEKTWSPGAAGNYDIHVEAADNEDALASSQTQRVVVEALQPPSPPTQLKIDDQLAPIPDNITGFYTVSWNPVAGADDYQLQQLQEGVDTQFKDIATPDGVTSAYLPNQSQGHYRYRVAACNAAGCGDFSGEIALSVVLSAPQAPSGLSAVPARAGYDFTGAHTLSWESVTSEPKPKYYRLEEKTGGVDSPAEWQALTNSLTTELTLKDKAPGTYSYQVRACNAFDCSAEGEVVTFNVQPPNLLTADPVADDANCNGHCLKIQGTGIDPDSAFTLTDLQTGGRELLSPAAITWRPPVRVGAEEELDPATYAWLPLSVAMQNALDNKEGVHVSVQNANGERAGIDAYGNETVERLSQIDSAPAVAVDGTIYVGSGNNVYALNPEDGTVISGWPYATGDLVKATPVVDSVNDNIYVGSLDDNLYALTPLGLEQWRLKTGGDLVASAVLDENRILYQGSMDGVLYAVQAQNGAIQWTYPAGAGIAETPVLAGNGTLYFTTVDSSQVYALGRGILGPDQLAWESSDDSLLKEKLEELDWQPGEQHLPEYQTAARLYRLLLQPPLNLSRDVLTFWTYALVNRASV</sequence>
<dbReference type="InterPro" id="IPR018391">
    <property type="entry name" value="PQQ_b-propeller_rpt"/>
</dbReference>
<dbReference type="CDD" id="cd00063">
    <property type="entry name" value="FN3"/>
    <property type="match status" value="2"/>
</dbReference>
<dbReference type="Gene3D" id="2.40.10.480">
    <property type="match status" value="1"/>
</dbReference>
<protein>
    <recommendedName>
        <fullName evidence="2">Fibronectin type-III domain-containing protein</fullName>
    </recommendedName>
</protein>
<name>A0A7W4WBD1_9GAMM</name>